<name>A0A367YYI2_9ACTN</name>
<organism evidence="9 10">
    <name type="scientific">Desertihabitans brevis</name>
    <dbReference type="NCBI Taxonomy" id="2268447"/>
    <lineage>
        <taxon>Bacteria</taxon>
        <taxon>Bacillati</taxon>
        <taxon>Actinomycetota</taxon>
        <taxon>Actinomycetes</taxon>
        <taxon>Propionibacteriales</taxon>
        <taxon>Propionibacteriaceae</taxon>
        <taxon>Desertihabitans</taxon>
    </lineage>
</organism>
<feature type="transmembrane region" description="Helical" evidence="7">
    <location>
        <begin position="12"/>
        <end position="36"/>
    </location>
</feature>
<evidence type="ECO:0000256" key="3">
    <source>
        <dbReference type="ARBA" id="ARBA00022475"/>
    </source>
</evidence>
<feature type="transmembrane region" description="Helical" evidence="7">
    <location>
        <begin position="134"/>
        <end position="150"/>
    </location>
</feature>
<reference evidence="9 10" key="1">
    <citation type="submission" date="2018-07" db="EMBL/GenBank/DDBJ databases">
        <title>Desertimonas flava gen. nov. sp. nov.</title>
        <authorList>
            <person name="Liu S."/>
        </authorList>
    </citation>
    <scope>NUCLEOTIDE SEQUENCE [LARGE SCALE GENOMIC DNA]</scope>
    <source>
        <strain evidence="9 10">16Sb5-5</strain>
    </source>
</reference>
<dbReference type="RefSeq" id="WP_114126258.1">
    <property type="nucleotide sequence ID" value="NZ_QOUI01000004.1"/>
</dbReference>
<dbReference type="Proteomes" id="UP000252770">
    <property type="component" value="Unassembled WGS sequence"/>
</dbReference>
<evidence type="ECO:0000256" key="1">
    <source>
        <dbReference type="ARBA" id="ARBA00004651"/>
    </source>
</evidence>
<keyword evidence="4 7" id="KW-0812">Transmembrane</keyword>
<keyword evidence="3" id="KW-1003">Cell membrane</keyword>
<keyword evidence="5 7" id="KW-1133">Transmembrane helix</keyword>
<keyword evidence="10" id="KW-1185">Reference proteome</keyword>
<evidence type="ECO:0000256" key="2">
    <source>
        <dbReference type="ARBA" id="ARBA00007400"/>
    </source>
</evidence>
<feature type="transmembrane region" description="Helical" evidence="7">
    <location>
        <begin position="48"/>
        <end position="67"/>
    </location>
</feature>
<dbReference type="GO" id="GO:0009246">
    <property type="term" value="P:enterobacterial common antigen biosynthetic process"/>
    <property type="evidence" value="ECO:0007669"/>
    <property type="project" value="TreeGrafter"/>
</dbReference>
<comment type="caution">
    <text evidence="9">The sequence shown here is derived from an EMBL/GenBank/DDBJ whole genome shotgun (WGS) entry which is preliminary data.</text>
</comment>
<evidence type="ECO:0000256" key="7">
    <source>
        <dbReference type="SAM" id="Phobius"/>
    </source>
</evidence>
<feature type="transmembrane region" description="Helical" evidence="7">
    <location>
        <begin position="184"/>
        <end position="203"/>
    </location>
</feature>
<comment type="subcellular location">
    <subcellularLocation>
        <location evidence="1">Cell membrane</location>
        <topology evidence="1">Multi-pass membrane protein</topology>
    </subcellularLocation>
</comment>
<dbReference type="EMBL" id="QOUI01000004">
    <property type="protein sequence ID" value="RCK70072.1"/>
    <property type="molecule type" value="Genomic_DNA"/>
</dbReference>
<proteinExistence type="inferred from homology"/>
<feature type="transmembrane region" description="Helical" evidence="7">
    <location>
        <begin position="274"/>
        <end position="294"/>
    </location>
</feature>
<dbReference type="PANTHER" id="PTHR40074">
    <property type="entry name" value="O-ACETYLTRANSFERASE WECH"/>
    <property type="match status" value="1"/>
</dbReference>
<feature type="transmembrane region" description="Helical" evidence="7">
    <location>
        <begin position="79"/>
        <end position="96"/>
    </location>
</feature>
<dbReference type="GO" id="GO:0005886">
    <property type="term" value="C:plasma membrane"/>
    <property type="evidence" value="ECO:0007669"/>
    <property type="project" value="UniProtKB-SubCell"/>
</dbReference>
<protein>
    <recommendedName>
        <fullName evidence="8">Acyltransferase 3 domain-containing protein</fullName>
    </recommendedName>
</protein>
<evidence type="ECO:0000313" key="9">
    <source>
        <dbReference type="EMBL" id="RCK70072.1"/>
    </source>
</evidence>
<accession>A0A367YYI2</accession>
<comment type="similarity">
    <text evidence="2">Belongs to the acyltransferase 3 family.</text>
</comment>
<dbReference type="InterPro" id="IPR002656">
    <property type="entry name" value="Acyl_transf_3_dom"/>
</dbReference>
<evidence type="ECO:0000256" key="5">
    <source>
        <dbReference type="ARBA" id="ARBA00022989"/>
    </source>
</evidence>
<evidence type="ECO:0000313" key="10">
    <source>
        <dbReference type="Proteomes" id="UP000252770"/>
    </source>
</evidence>
<evidence type="ECO:0000259" key="8">
    <source>
        <dbReference type="Pfam" id="PF01757"/>
    </source>
</evidence>
<dbReference type="AlphaFoldDB" id="A0A367YYI2"/>
<sequence>MAGRRFAWMDSLRGVAIVFVLLWHAPAVPALLGVVMPRWLEAVNDSLIPFRMPLLMFLSGLLLVRSLEKPLLEYYLGKLTLIAWPYLLWAAVHNVTYNAVAPLWHPRAWIATGYLWFLFFILCFYLVAPLLRRVPPLVVAPACFALALVVDDRILHRMLYFAGFFFAGYLAARYQRQFHRVVDSTPTAVVCGVVALGFAVVSSRYDVQYQAQFALLSLAGVLSLIHVARRIGDAAWTRPLQYVGRNSIVYYTTHFPLMHVALLALLALGITSSLVIAPVMLVCAGALGTLAVVLSRRPPVRWLFVAPVAPPRRRAVTAPVNPAAGVP</sequence>
<evidence type="ECO:0000256" key="6">
    <source>
        <dbReference type="ARBA" id="ARBA00023136"/>
    </source>
</evidence>
<feature type="transmembrane region" description="Helical" evidence="7">
    <location>
        <begin position="248"/>
        <end position="268"/>
    </location>
</feature>
<feature type="transmembrane region" description="Helical" evidence="7">
    <location>
        <begin position="156"/>
        <end position="172"/>
    </location>
</feature>
<feature type="transmembrane region" description="Helical" evidence="7">
    <location>
        <begin position="209"/>
        <end position="228"/>
    </location>
</feature>
<dbReference type="Pfam" id="PF01757">
    <property type="entry name" value="Acyl_transf_3"/>
    <property type="match status" value="1"/>
</dbReference>
<gene>
    <name evidence="9" type="ORF">DT076_08745</name>
</gene>
<evidence type="ECO:0000256" key="4">
    <source>
        <dbReference type="ARBA" id="ARBA00022692"/>
    </source>
</evidence>
<keyword evidence="6 7" id="KW-0472">Membrane</keyword>
<dbReference type="GO" id="GO:0016413">
    <property type="term" value="F:O-acetyltransferase activity"/>
    <property type="evidence" value="ECO:0007669"/>
    <property type="project" value="TreeGrafter"/>
</dbReference>
<feature type="transmembrane region" description="Helical" evidence="7">
    <location>
        <begin position="108"/>
        <end position="127"/>
    </location>
</feature>
<feature type="domain" description="Acyltransferase 3" evidence="8">
    <location>
        <begin position="7"/>
        <end position="293"/>
    </location>
</feature>
<dbReference type="PANTHER" id="PTHR40074:SF2">
    <property type="entry name" value="O-ACETYLTRANSFERASE WECH"/>
    <property type="match status" value="1"/>
</dbReference>